<evidence type="ECO:0000313" key="3">
    <source>
        <dbReference type="Proteomes" id="UP000305778"/>
    </source>
</evidence>
<feature type="region of interest" description="Disordered" evidence="1">
    <location>
        <begin position="1"/>
        <end position="23"/>
    </location>
</feature>
<feature type="compositionally biased region" description="Pro residues" evidence="1">
    <location>
        <begin position="45"/>
        <end position="59"/>
    </location>
</feature>
<dbReference type="Proteomes" id="UP000305778">
    <property type="component" value="Unassembled WGS sequence"/>
</dbReference>
<name>A0A4V5MZQ9_9ACTN</name>
<evidence type="ECO:0000256" key="1">
    <source>
        <dbReference type="SAM" id="MobiDB-lite"/>
    </source>
</evidence>
<evidence type="ECO:0000313" key="2">
    <source>
        <dbReference type="EMBL" id="TKA09139.1"/>
    </source>
</evidence>
<keyword evidence="3" id="KW-1185">Reference proteome</keyword>
<proteinExistence type="predicted"/>
<comment type="caution">
    <text evidence="2">The sequence shown here is derived from an EMBL/GenBank/DDBJ whole genome shotgun (WGS) entry which is preliminary data.</text>
</comment>
<feature type="region of interest" description="Disordered" evidence="1">
    <location>
        <begin position="37"/>
        <end position="86"/>
    </location>
</feature>
<reference evidence="2 3" key="1">
    <citation type="submission" date="2019-04" db="EMBL/GenBank/DDBJ databases">
        <title>Streptomyces oryziradicis sp. nov., a novel actinomycete isolated from rhizosphere soil of rice (Oryza sativa L.).</title>
        <authorList>
            <person name="Li C."/>
        </authorList>
    </citation>
    <scope>NUCLEOTIDE SEQUENCE [LARGE SCALE GENOMIC DNA]</scope>
    <source>
        <strain evidence="2 3">NEAU-C40</strain>
    </source>
</reference>
<gene>
    <name evidence="2" type="ORF">FCI23_23915</name>
</gene>
<protein>
    <submittedName>
        <fullName evidence="2">Uncharacterized protein</fullName>
    </submittedName>
</protein>
<accession>A0A4V5MZQ9</accession>
<dbReference type="AlphaFoldDB" id="A0A4V5MZQ9"/>
<dbReference type="EMBL" id="SUMC01000024">
    <property type="protein sequence ID" value="TKA09139.1"/>
    <property type="molecule type" value="Genomic_DNA"/>
</dbReference>
<sequence>MSQPAGQAGSGQSSGPALPSSVTPVVPTVSIVQQPVHEVLGTFRPEPPTATGPTAPPAGAPARSRPRPRTAAPVAPRPRARLAAPPAAGANVCELGKVYGGWAGNSDAARICREAYGN</sequence>
<organism evidence="2 3">
    <name type="scientific">Actinacidiphila oryziradicis</name>
    <dbReference type="NCBI Taxonomy" id="2571141"/>
    <lineage>
        <taxon>Bacteria</taxon>
        <taxon>Bacillati</taxon>
        <taxon>Actinomycetota</taxon>
        <taxon>Actinomycetes</taxon>
        <taxon>Kitasatosporales</taxon>
        <taxon>Streptomycetaceae</taxon>
        <taxon>Actinacidiphila</taxon>
    </lineage>
</organism>